<proteinExistence type="predicted"/>
<keyword evidence="3" id="KW-1185">Reference proteome</keyword>
<evidence type="ECO:0000313" key="2">
    <source>
        <dbReference type="EMBL" id="SBT33793.1"/>
    </source>
</evidence>
<gene>
    <name evidence="2" type="ORF">POVWA1_018850</name>
</gene>
<name>A0A1A8YQT8_PLAOA</name>
<accession>A0A1A8YQT8</accession>
<dbReference type="EMBL" id="FLRD01000059">
    <property type="protein sequence ID" value="SBT33793.1"/>
    <property type="molecule type" value="Genomic_DNA"/>
</dbReference>
<dbReference type="AlphaFoldDB" id="A0A1A8YQT8"/>
<protein>
    <submittedName>
        <fullName evidence="2">Uncharacterized protein</fullName>
    </submittedName>
</protein>
<evidence type="ECO:0000256" key="1">
    <source>
        <dbReference type="SAM" id="MobiDB-lite"/>
    </source>
</evidence>
<sequence length="87" mass="9635">MCSLLRISERDYINVTQKKKKKGGGGGKVPCDKNRKLRKGSKQEKVATRNLWGKGMGKQQVTHRMGETTHRKGRANGGIAPHFSPSC</sequence>
<evidence type="ECO:0000313" key="3">
    <source>
        <dbReference type="Proteomes" id="UP000078555"/>
    </source>
</evidence>
<dbReference type="Proteomes" id="UP000078555">
    <property type="component" value="Unassembled WGS sequence"/>
</dbReference>
<feature type="region of interest" description="Disordered" evidence="1">
    <location>
        <begin position="16"/>
        <end position="87"/>
    </location>
</feature>
<organism evidence="2 3">
    <name type="scientific">Plasmodium ovale wallikeri</name>
    <dbReference type="NCBI Taxonomy" id="864142"/>
    <lineage>
        <taxon>Eukaryota</taxon>
        <taxon>Sar</taxon>
        <taxon>Alveolata</taxon>
        <taxon>Apicomplexa</taxon>
        <taxon>Aconoidasida</taxon>
        <taxon>Haemosporida</taxon>
        <taxon>Plasmodiidae</taxon>
        <taxon>Plasmodium</taxon>
        <taxon>Plasmodium (Plasmodium)</taxon>
    </lineage>
</organism>
<reference evidence="3" key="1">
    <citation type="submission" date="2016-05" db="EMBL/GenBank/DDBJ databases">
        <authorList>
            <person name="Naeem Raeece"/>
        </authorList>
    </citation>
    <scope>NUCLEOTIDE SEQUENCE [LARGE SCALE GENOMIC DNA]</scope>
</reference>